<keyword evidence="3" id="KW-0813">Transport</keyword>
<dbReference type="InterPro" id="IPR006260">
    <property type="entry name" value="TonB/TolA_C"/>
</dbReference>
<comment type="subcellular location">
    <subcellularLocation>
        <location evidence="1">Cell inner membrane</location>
        <topology evidence="1">Single-pass membrane protein</topology>
        <orientation evidence="1">Periplasmic side</orientation>
    </subcellularLocation>
</comment>
<evidence type="ECO:0000256" key="9">
    <source>
        <dbReference type="ARBA" id="ARBA00023136"/>
    </source>
</evidence>
<dbReference type="AlphaFoldDB" id="A0A644ZET5"/>
<dbReference type="PANTHER" id="PTHR33446">
    <property type="entry name" value="PROTEIN TONB-RELATED"/>
    <property type="match status" value="1"/>
</dbReference>
<evidence type="ECO:0000313" key="12">
    <source>
        <dbReference type="EMBL" id="MPM39405.1"/>
    </source>
</evidence>
<evidence type="ECO:0000256" key="7">
    <source>
        <dbReference type="ARBA" id="ARBA00022927"/>
    </source>
</evidence>
<dbReference type="Pfam" id="PF03544">
    <property type="entry name" value="TonB_C"/>
    <property type="match status" value="1"/>
</dbReference>
<dbReference type="PROSITE" id="PS52015">
    <property type="entry name" value="TONB_CTD"/>
    <property type="match status" value="1"/>
</dbReference>
<accession>A0A644ZET5</accession>
<evidence type="ECO:0000256" key="10">
    <source>
        <dbReference type="SAM" id="Phobius"/>
    </source>
</evidence>
<dbReference type="Gene3D" id="3.30.1150.10">
    <property type="match status" value="1"/>
</dbReference>
<feature type="transmembrane region" description="Helical" evidence="10">
    <location>
        <begin position="39"/>
        <end position="60"/>
    </location>
</feature>
<evidence type="ECO:0000256" key="2">
    <source>
        <dbReference type="ARBA" id="ARBA00006555"/>
    </source>
</evidence>
<organism evidence="12">
    <name type="scientific">bioreactor metagenome</name>
    <dbReference type="NCBI Taxonomy" id="1076179"/>
    <lineage>
        <taxon>unclassified sequences</taxon>
        <taxon>metagenomes</taxon>
        <taxon>ecological metagenomes</taxon>
    </lineage>
</organism>
<evidence type="ECO:0000256" key="8">
    <source>
        <dbReference type="ARBA" id="ARBA00022989"/>
    </source>
</evidence>
<keyword evidence="7" id="KW-0653">Protein transport</keyword>
<evidence type="ECO:0000256" key="4">
    <source>
        <dbReference type="ARBA" id="ARBA00022475"/>
    </source>
</evidence>
<dbReference type="EMBL" id="VSSQ01008628">
    <property type="protein sequence ID" value="MPM39405.1"/>
    <property type="molecule type" value="Genomic_DNA"/>
</dbReference>
<dbReference type="SUPFAM" id="SSF74653">
    <property type="entry name" value="TolA/TonB C-terminal domain"/>
    <property type="match status" value="1"/>
</dbReference>
<comment type="caution">
    <text evidence="12">The sequence shown here is derived from an EMBL/GenBank/DDBJ whole genome shotgun (WGS) entry which is preliminary data.</text>
</comment>
<feature type="domain" description="TonB C-terminal" evidence="11">
    <location>
        <begin position="181"/>
        <end position="271"/>
    </location>
</feature>
<keyword evidence="9 10" id="KW-0472">Membrane</keyword>
<dbReference type="InterPro" id="IPR037682">
    <property type="entry name" value="TonB_C"/>
</dbReference>
<reference evidence="12" key="1">
    <citation type="submission" date="2019-08" db="EMBL/GenBank/DDBJ databases">
        <authorList>
            <person name="Kucharzyk K."/>
            <person name="Murdoch R.W."/>
            <person name="Higgins S."/>
            <person name="Loffler F."/>
        </authorList>
    </citation>
    <scope>NUCLEOTIDE SEQUENCE</scope>
</reference>
<sequence length="271" mass="29294">MKTKTTKPDSVIVIAMDEIPLPSTYGAAEMKFFIRKNTYRGAIIVLILLLLCLLINFVMVTVEKQAAEIKVAPITKTSLEELPPPDASETSDLPPPPDVVINTGPAARAGNPIPVPDAMIAPDLQDFATVDVADRASSKGGTGEDLGGFAGNIDWTGDKKVETTTIKDKEPEPDEFIPVEKEPQFDMRKLQGLVVYPDMARRAGIEGTVVVRALVDKTGKIVKAIVDVSDNKALDQAALKAMLDYGHATPAIMNKEPTTCWVSVPIVFRLK</sequence>
<proteinExistence type="inferred from homology"/>
<keyword evidence="6 10" id="KW-0812">Transmembrane</keyword>
<keyword evidence="4" id="KW-1003">Cell membrane</keyword>
<dbReference type="GO" id="GO:0055085">
    <property type="term" value="P:transmembrane transport"/>
    <property type="evidence" value="ECO:0007669"/>
    <property type="project" value="InterPro"/>
</dbReference>
<dbReference type="NCBIfam" id="TIGR01352">
    <property type="entry name" value="tonB_Cterm"/>
    <property type="match status" value="1"/>
</dbReference>
<gene>
    <name evidence="12" type="ORF">SDC9_86038</name>
</gene>
<evidence type="ECO:0000256" key="3">
    <source>
        <dbReference type="ARBA" id="ARBA00022448"/>
    </source>
</evidence>
<protein>
    <recommendedName>
        <fullName evidence="11">TonB C-terminal domain-containing protein</fullName>
    </recommendedName>
</protein>
<dbReference type="InterPro" id="IPR051045">
    <property type="entry name" value="TonB-dependent_transducer"/>
</dbReference>
<evidence type="ECO:0000256" key="6">
    <source>
        <dbReference type="ARBA" id="ARBA00022692"/>
    </source>
</evidence>
<name>A0A644ZET5_9ZZZZ</name>
<evidence type="ECO:0000259" key="11">
    <source>
        <dbReference type="PROSITE" id="PS52015"/>
    </source>
</evidence>
<keyword evidence="8 10" id="KW-1133">Transmembrane helix</keyword>
<keyword evidence="5" id="KW-0997">Cell inner membrane</keyword>
<dbReference type="GO" id="GO:0005886">
    <property type="term" value="C:plasma membrane"/>
    <property type="evidence" value="ECO:0007669"/>
    <property type="project" value="UniProtKB-SubCell"/>
</dbReference>
<comment type="similarity">
    <text evidence="2">Belongs to the TonB family.</text>
</comment>
<evidence type="ECO:0000256" key="5">
    <source>
        <dbReference type="ARBA" id="ARBA00022519"/>
    </source>
</evidence>
<evidence type="ECO:0000256" key="1">
    <source>
        <dbReference type="ARBA" id="ARBA00004383"/>
    </source>
</evidence>
<dbReference type="GO" id="GO:0015031">
    <property type="term" value="P:protein transport"/>
    <property type="evidence" value="ECO:0007669"/>
    <property type="project" value="UniProtKB-KW"/>
</dbReference>